<dbReference type="InterPro" id="IPR020946">
    <property type="entry name" value="Flavin_mOase-like"/>
</dbReference>
<dbReference type="Pfam" id="PF00743">
    <property type="entry name" value="FMO-like"/>
    <property type="match status" value="1"/>
</dbReference>
<sequence>MRRVVIVGAGPCGLVALKEMLEHGHNVMICEQEDRLGGVFASAVAYPNLHLTITNWAMAFSDFPDPLRLRYSTAEEYLQYLQAYTDHFNLEPHIQYRTKVTAAKLSSKGSWSLHVRRTLGEEVSEGNMEADALIVATGASQYPKAIPRELAGYNGRIIHSSQYDETFKRDVADKSLRVLVIGGGESGADIAAELGDLSPNVSVWLRRPLCVGPRYLNKRDELEQIQMNKTTDFPANGFLEAATTSRMSAGQNVLAYGIFRRILWQTPVLNNTLSRMCLDSTKSAFLRNDQATYVTKNQRMCEALHNGNIQIQLSRNISSTGRYCTFHRQDGTTETQQFDAIVLCTGYRVEFPWIQFSEGICLSSNPRSWFLHCFPPNLGHCLFFVGYTRPHQGGIPVMAEMLSRYIALLMTGARRLPVDYTAQAHIDAKAEREYYHLSPDLDTLVDYNAFLESVARRIGCEPRLPLLATALFNIHMATVILLVAQILIFDTTWSSVLSSVLLWVLSVIGFFILDNGVLLKWWFYPHWAVWYRQRGPGANPKLLKQMLARVNLWKSTAITRGFVLLVLWSVPAYYVQRLTTIMLLVTKAMLATFGIQVERYWGAQLLPKLYSLHDCPAHFSDIFLP</sequence>
<organism evidence="6 7">
    <name type="scientific">Exophiala oligosperma</name>
    <dbReference type="NCBI Taxonomy" id="215243"/>
    <lineage>
        <taxon>Eukaryota</taxon>
        <taxon>Fungi</taxon>
        <taxon>Dikarya</taxon>
        <taxon>Ascomycota</taxon>
        <taxon>Pezizomycotina</taxon>
        <taxon>Eurotiomycetes</taxon>
        <taxon>Chaetothyriomycetidae</taxon>
        <taxon>Chaetothyriales</taxon>
        <taxon>Herpotrichiellaceae</taxon>
        <taxon>Exophiala</taxon>
    </lineage>
</organism>
<evidence type="ECO:0000256" key="2">
    <source>
        <dbReference type="ARBA" id="ARBA00022630"/>
    </source>
</evidence>
<evidence type="ECO:0000256" key="3">
    <source>
        <dbReference type="ARBA" id="ARBA00022827"/>
    </source>
</evidence>
<dbReference type="Proteomes" id="UP000053342">
    <property type="component" value="Unassembled WGS sequence"/>
</dbReference>
<gene>
    <name evidence="6" type="ORF">PV06_10560</name>
</gene>
<keyword evidence="2" id="KW-0285">Flavoprotein</keyword>
<evidence type="ECO:0000313" key="7">
    <source>
        <dbReference type="Proteomes" id="UP000053342"/>
    </source>
</evidence>
<keyword evidence="7" id="KW-1185">Reference proteome</keyword>
<dbReference type="EMBL" id="KN847345">
    <property type="protein sequence ID" value="KIW37210.1"/>
    <property type="molecule type" value="Genomic_DNA"/>
</dbReference>
<evidence type="ECO:0008006" key="8">
    <source>
        <dbReference type="Google" id="ProtNLM"/>
    </source>
</evidence>
<comment type="similarity">
    <text evidence="1">Belongs to the FMO family.</text>
</comment>
<keyword evidence="5" id="KW-0472">Membrane</keyword>
<evidence type="ECO:0000256" key="4">
    <source>
        <dbReference type="ARBA" id="ARBA00023002"/>
    </source>
</evidence>
<dbReference type="GO" id="GO:0004499">
    <property type="term" value="F:N,N-dimethylaniline monooxygenase activity"/>
    <property type="evidence" value="ECO:0007669"/>
    <property type="project" value="InterPro"/>
</dbReference>
<dbReference type="HOGENOM" id="CLU_453400_0_0_1"/>
<dbReference type="GO" id="GO:0050660">
    <property type="term" value="F:flavin adenine dinucleotide binding"/>
    <property type="evidence" value="ECO:0007669"/>
    <property type="project" value="InterPro"/>
</dbReference>
<dbReference type="SUPFAM" id="SSF51905">
    <property type="entry name" value="FAD/NAD(P)-binding domain"/>
    <property type="match status" value="1"/>
</dbReference>
<protein>
    <recommendedName>
        <fullName evidence="8">FAD/NAD(P)-binding domain-containing protein</fullName>
    </recommendedName>
</protein>
<keyword evidence="5" id="KW-1133">Transmembrane helix</keyword>
<keyword evidence="4" id="KW-0560">Oxidoreductase</keyword>
<dbReference type="GO" id="GO:0050661">
    <property type="term" value="F:NADP binding"/>
    <property type="evidence" value="ECO:0007669"/>
    <property type="project" value="InterPro"/>
</dbReference>
<dbReference type="Gene3D" id="3.50.50.60">
    <property type="entry name" value="FAD/NAD(P)-binding domain"/>
    <property type="match status" value="1"/>
</dbReference>
<proteinExistence type="inferred from homology"/>
<keyword evidence="3" id="KW-0274">FAD</keyword>
<dbReference type="OrthoDB" id="66881at2759"/>
<feature type="transmembrane region" description="Helical" evidence="5">
    <location>
        <begin position="466"/>
        <end position="488"/>
    </location>
</feature>
<evidence type="ECO:0000313" key="6">
    <source>
        <dbReference type="EMBL" id="KIW37210.1"/>
    </source>
</evidence>
<feature type="transmembrane region" description="Helical" evidence="5">
    <location>
        <begin position="500"/>
        <end position="523"/>
    </location>
</feature>
<accession>A0A0D2D4E4</accession>
<dbReference type="RefSeq" id="XP_016257426.1">
    <property type="nucleotide sequence ID" value="XM_016412118.1"/>
</dbReference>
<evidence type="ECO:0000256" key="1">
    <source>
        <dbReference type="ARBA" id="ARBA00009183"/>
    </source>
</evidence>
<dbReference type="VEuPathDB" id="FungiDB:PV06_10560"/>
<dbReference type="GeneID" id="27362634"/>
<feature type="transmembrane region" description="Helical" evidence="5">
    <location>
        <begin position="557"/>
        <end position="575"/>
    </location>
</feature>
<dbReference type="PRINTS" id="PR00411">
    <property type="entry name" value="PNDRDTASEI"/>
</dbReference>
<dbReference type="AlphaFoldDB" id="A0A0D2D4E4"/>
<evidence type="ECO:0000256" key="5">
    <source>
        <dbReference type="SAM" id="Phobius"/>
    </source>
</evidence>
<dbReference type="InterPro" id="IPR036188">
    <property type="entry name" value="FAD/NAD-bd_sf"/>
</dbReference>
<reference evidence="6 7" key="1">
    <citation type="submission" date="2015-01" db="EMBL/GenBank/DDBJ databases">
        <title>The Genome Sequence of Exophiala oligosperma CBS72588.</title>
        <authorList>
            <consortium name="The Broad Institute Genomics Platform"/>
            <person name="Cuomo C."/>
            <person name="de Hoog S."/>
            <person name="Gorbushina A."/>
            <person name="Stielow B."/>
            <person name="Teixiera M."/>
            <person name="Abouelleil A."/>
            <person name="Chapman S.B."/>
            <person name="Priest M."/>
            <person name="Young S.K."/>
            <person name="Wortman J."/>
            <person name="Nusbaum C."/>
            <person name="Birren B."/>
        </authorList>
    </citation>
    <scope>NUCLEOTIDE SEQUENCE [LARGE SCALE GENOMIC DNA]</scope>
    <source>
        <strain evidence="6 7">CBS 72588</strain>
    </source>
</reference>
<dbReference type="PANTHER" id="PTHR23023">
    <property type="entry name" value="DIMETHYLANILINE MONOOXYGENASE"/>
    <property type="match status" value="1"/>
</dbReference>
<name>A0A0D2D4E4_9EURO</name>
<keyword evidence="5" id="KW-0812">Transmembrane</keyword>
<dbReference type="InterPro" id="IPR050346">
    <property type="entry name" value="FMO-like"/>
</dbReference>
<dbReference type="PRINTS" id="PR00368">
    <property type="entry name" value="FADPNR"/>
</dbReference>